<keyword evidence="11" id="KW-1185">Reference proteome</keyword>
<protein>
    <recommendedName>
        <fullName evidence="8">Apolipoprotein N-acyltransferase</fullName>
        <shortName evidence="8">ALP N-acyltransferase</shortName>
        <ecNumber evidence="8">2.3.1.269</ecNumber>
    </recommendedName>
</protein>
<evidence type="ECO:0000256" key="3">
    <source>
        <dbReference type="ARBA" id="ARBA00022679"/>
    </source>
</evidence>
<dbReference type="Proteomes" id="UP001056535">
    <property type="component" value="Chromosome"/>
</dbReference>
<evidence type="ECO:0000313" key="10">
    <source>
        <dbReference type="EMBL" id="USQ74792.1"/>
    </source>
</evidence>
<dbReference type="PANTHER" id="PTHR38686:SF1">
    <property type="entry name" value="APOLIPOPROTEIN N-ACYLTRANSFERASE"/>
    <property type="match status" value="1"/>
</dbReference>
<evidence type="ECO:0000256" key="6">
    <source>
        <dbReference type="ARBA" id="ARBA00023136"/>
    </source>
</evidence>
<evidence type="ECO:0000256" key="4">
    <source>
        <dbReference type="ARBA" id="ARBA00022692"/>
    </source>
</evidence>
<feature type="domain" description="CN hydrolase" evidence="9">
    <location>
        <begin position="204"/>
        <end position="461"/>
    </location>
</feature>
<dbReference type="NCBIfam" id="TIGR00546">
    <property type="entry name" value="lnt"/>
    <property type="match status" value="1"/>
</dbReference>
<feature type="transmembrane region" description="Helical" evidence="8">
    <location>
        <begin position="30"/>
        <end position="49"/>
    </location>
</feature>
<feature type="transmembrane region" description="Helical" evidence="8">
    <location>
        <begin position="142"/>
        <end position="164"/>
    </location>
</feature>
<evidence type="ECO:0000256" key="7">
    <source>
        <dbReference type="ARBA" id="ARBA00023315"/>
    </source>
</evidence>
<dbReference type="InterPro" id="IPR003010">
    <property type="entry name" value="C-N_Hydrolase"/>
</dbReference>
<comment type="caution">
    <text evidence="8">Lacks conserved residue(s) required for the propagation of feature annotation.</text>
</comment>
<dbReference type="Gene3D" id="3.60.110.10">
    <property type="entry name" value="Carbon-nitrogen hydrolase"/>
    <property type="match status" value="1"/>
</dbReference>
<dbReference type="Pfam" id="PF20154">
    <property type="entry name" value="LNT_N"/>
    <property type="match status" value="1"/>
</dbReference>
<keyword evidence="2 8" id="KW-1003">Cell membrane</keyword>
<comment type="subcellular location">
    <subcellularLocation>
        <location evidence="1 8">Cell membrane</location>
        <topology evidence="1 8">Multi-pass membrane protein</topology>
    </subcellularLocation>
</comment>
<keyword evidence="3 8" id="KW-0808">Transferase</keyword>
<keyword evidence="6 8" id="KW-0472">Membrane</keyword>
<keyword evidence="7 8" id="KW-0012">Acyltransferase</keyword>
<evidence type="ECO:0000256" key="5">
    <source>
        <dbReference type="ARBA" id="ARBA00022989"/>
    </source>
</evidence>
<comment type="similarity">
    <text evidence="8">Belongs to the CN hydrolase family. Apolipoprotein N-acyltransferase subfamily.</text>
</comment>
<dbReference type="PROSITE" id="PS50263">
    <property type="entry name" value="CN_HYDROLASE"/>
    <property type="match status" value="1"/>
</dbReference>
<feature type="transmembrane region" description="Helical" evidence="8">
    <location>
        <begin position="471"/>
        <end position="492"/>
    </location>
</feature>
<evidence type="ECO:0000313" key="11">
    <source>
        <dbReference type="Proteomes" id="UP001056535"/>
    </source>
</evidence>
<accession>A0ABY4YDV6</accession>
<dbReference type="Pfam" id="PF00795">
    <property type="entry name" value="CN_hydrolase"/>
    <property type="match status" value="1"/>
</dbReference>
<dbReference type="HAMAP" id="MF_01148">
    <property type="entry name" value="Lnt"/>
    <property type="match status" value="1"/>
</dbReference>
<dbReference type="InterPro" id="IPR036526">
    <property type="entry name" value="C-N_Hydrolase_sf"/>
</dbReference>
<evidence type="ECO:0000256" key="1">
    <source>
        <dbReference type="ARBA" id="ARBA00004651"/>
    </source>
</evidence>
<dbReference type="InterPro" id="IPR045378">
    <property type="entry name" value="LNT_N"/>
</dbReference>
<feature type="transmembrane region" description="Helical" evidence="8">
    <location>
        <begin position="176"/>
        <end position="195"/>
    </location>
</feature>
<name>A0ABY4YDV6_9MICO</name>
<evidence type="ECO:0000256" key="8">
    <source>
        <dbReference type="HAMAP-Rule" id="MF_01148"/>
    </source>
</evidence>
<feature type="transmembrane region" description="Helical" evidence="8">
    <location>
        <begin position="56"/>
        <end position="77"/>
    </location>
</feature>
<dbReference type="EC" id="2.3.1.269" evidence="8"/>
<proteinExistence type="inferred from homology"/>
<comment type="pathway">
    <text evidence="8">Protein modification; lipoprotein biosynthesis (N-acyl transfer).</text>
</comment>
<keyword evidence="4 8" id="KW-0812">Transmembrane</keyword>
<evidence type="ECO:0000256" key="2">
    <source>
        <dbReference type="ARBA" id="ARBA00022475"/>
    </source>
</evidence>
<sequence length="497" mass="52782">MLLRLVLSVAAGLCLWLAFPTHDLWWMAYVGIGALALATAQVGLWRGLALGLTAGLAYLVPLLSWTGVFVGALPWLALSGLEALYVAGLGAVCGYLQRDGVRPLSVALAWVVSELARSTTPFGGFPWARVGFSQADAPLLAVASWLGTPGVTFVAALVGALGALALERAVRGPSRWVAPAAGLTAAVLLVGPLAIPRPIDGEPLQVLGVQGNVPEMTLEFNAQRRAVLDKHVSTTLHAAELVERGELAAPELVLWPENASDIDPLRNQDAAMAIAEAVAALDVPLIVGAVLREPEDHSTNASLLYLPGEGVVDRYVKQRPVPFGEYIPYRDFFRLFSDQVDLVARDFVAGTEPGVLTVPLAGRDLMLGVAICFEVVVDDLMRENVLLGAEVLFVPTNNATFGFTAESEQQLAASRVKAVELGRAVVHVSTVGVSGLVMPDGSVHDKTELFTQDIISGSVPRRTDLTLAAELGWWPERIAVAGLAAMILGAVLTRRRR</sequence>
<dbReference type="SUPFAM" id="SSF56317">
    <property type="entry name" value="Carbon-nitrogen hydrolase"/>
    <property type="match status" value="1"/>
</dbReference>
<evidence type="ECO:0000259" key="9">
    <source>
        <dbReference type="PROSITE" id="PS50263"/>
    </source>
</evidence>
<keyword evidence="5 8" id="KW-1133">Transmembrane helix</keyword>
<comment type="catalytic activity">
    <reaction evidence="8">
        <text>N-terminal S-1,2-diacyl-sn-glyceryl-L-cysteinyl-[lipoprotein] + a glycerophospholipid = N-acyl-S-1,2-diacyl-sn-glyceryl-L-cysteinyl-[lipoprotein] + a 2-acyl-sn-glycero-3-phospholipid + H(+)</text>
        <dbReference type="Rhea" id="RHEA:48228"/>
        <dbReference type="Rhea" id="RHEA-COMP:14681"/>
        <dbReference type="Rhea" id="RHEA-COMP:14684"/>
        <dbReference type="ChEBI" id="CHEBI:15378"/>
        <dbReference type="ChEBI" id="CHEBI:136912"/>
        <dbReference type="ChEBI" id="CHEBI:140656"/>
        <dbReference type="ChEBI" id="CHEBI:140657"/>
        <dbReference type="ChEBI" id="CHEBI:140660"/>
        <dbReference type="EC" id="2.3.1.269"/>
    </reaction>
</comment>
<dbReference type="InterPro" id="IPR004563">
    <property type="entry name" value="Apolipo_AcylTrfase"/>
</dbReference>
<comment type="function">
    <text evidence="8">Catalyzes the phospholipid dependent N-acylation of the N-terminal cysteine of apolipoprotein, the last step in lipoprotein maturation.</text>
</comment>
<dbReference type="EMBL" id="CP099490">
    <property type="protein sequence ID" value="USQ74792.1"/>
    <property type="molecule type" value="Genomic_DNA"/>
</dbReference>
<gene>
    <name evidence="8 10" type="primary">lnt</name>
    <name evidence="10" type="ORF">NF557_08900</name>
</gene>
<dbReference type="PANTHER" id="PTHR38686">
    <property type="entry name" value="APOLIPOPROTEIN N-ACYLTRANSFERASE"/>
    <property type="match status" value="1"/>
</dbReference>
<dbReference type="CDD" id="cd07571">
    <property type="entry name" value="ALP_N-acyl_transferase"/>
    <property type="match status" value="1"/>
</dbReference>
<dbReference type="RefSeq" id="WP_252618849.1">
    <property type="nucleotide sequence ID" value="NZ_CP099490.1"/>
</dbReference>
<organism evidence="10 11">
    <name type="scientific">Ornithinimicrobium cryptoxanthini</name>
    <dbReference type="NCBI Taxonomy" id="2934161"/>
    <lineage>
        <taxon>Bacteria</taxon>
        <taxon>Bacillati</taxon>
        <taxon>Actinomycetota</taxon>
        <taxon>Actinomycetes</taxon>
        <taxon>Micrococcales</taxon>
        <taxon>Ornithinimicrobiaceae</taxon>
        <taxon>Ornithinimicrobium</taxon>
    </lineage>
</organism>
<reference evidence="10" key="1">
    <citation type="submission" date="2022-06" db="EMBL/GenBank/DDBJ databases">
        <title>Ornithinimicrobium JY.X270.</title>
        <authorList>
            <person name="Huang Y."/>
        </authorList>
    </citation>
    <scope>NUCLEOTIDE SEQUENCE</scope>
    <source>
        <strain evidence="10">JY.X270</strain>
    </source>
</reference>